<dbReference type="EMBL" id="JAUSRB010000002">
    <property type="protein sequence ID" value="MDP9863639.1"/>
    <property type="molecule type" value="Genomic_DNA"/>
</dbReference>
<keyword evidence="5" id="KW-1185">Reference proteome</keyword>
<dbReference type="PANTHER" id="PTHR43364:SF4">
    <property type="entry name" value="NAD(P)-LINKED OXIDOREDUCTASE SUPERFAMILY PROTEIN"/>
    <property type="match status" value="1"/>
</dbReference>
<proteinExistence type="predicted"/>
<evidence type="ECO:0000313" key="5">
    <source>
        <dbReference type="Proteomes" id="UP001230426"/>
    </source>
</evidence>
<evidence type="ECO:0000259" key="3">
    <source>
        <dbReference type="Pfam" id="PF00248"/>
    </source>
</evidence>
<dbReference type="InterPro" id="IPR036812">
    <property type="entry name" value="NAD(P)_OxRdtase_dom_sf"/>
</dbReference>
<evidence type="ECO:0000313" key="4">
    <source>
        <dbReference type="EMBL" id="MDP9863639.1"/>
    </source>
</evidence>
<feature type="domain" description="NADP-dependent oxidoreductase" evidence="3">
    <location>
        <begin position="16"/>
        <end position="308"/>
    </location>
</feature>
<dbReference type="Pfam" id="PF00248">
    <property type="entry name" value="Aldo_ket_red"/>
    <property type="match status" value="1"/>
</dbReference>
<evidence type="ECO:0000256" key="2">
    <source>
        <dbReference type="SAM" id="MobiDB-lite"/>
    </source>
</evidence>
<dbReference type="SUPFAM" id="SSF51430">
    <property type="entry name" value="NAD(P)-linked oxidoreductase"/>
    <property type="match status" value="1"/>
</dbReference>
<accession>A0ABT9R329</accession>
<protein>
    <submittedName>
        <fullName evidence="4">Aryl-alcohol dehydrogenase-like predicted oxidoreductase</fullName>
    </submittedName>
</protein>
<organism evidence="4 5">
    <name type="scientific">Streptosporangium brasiliense</name>
    <dbReference type="NCBI Taxonomy" id="47480"/>
    <lineage>
        <taxon>Bacteria</taxon>
        <taxon>Bacillati</taxon>
        <taxon>Actinomycetota</taxon>
        <taxon>Actinomycetes</taxon>
        <taxon>Streptosporangiales</taxon>
        <taxon>Streptosporangiaceae</taxon>
        <taxon>Streptosporangium</taxon>
    </lineage>
</organism>
<sequence length="333" mass="34979">MKHRSLGADGPPVSSICLGTWALSGLWGGRIEPGVEAVRRAFDLGVNFFDTAHAYGGGAAEAALARGLGDLLRGRRAEVVISTKGGLETRGNTVVRNSDPAFLRANLTDSLRTLGTDYVDVFFVHWPDPTVPLAETAGVLTDFVKEGLVRHAGVSNFSVAEMTEFAAAAPADVAQVPFSLLARGAERDVLPHCRDAGVGIMGWSALAHGLLTGALRPDHSFAHDDWRAYSPMFKGERFARLLKLVDLLAAFAAERGCTVAQLALAWVLSHPAGVVPVIGAQFPEHIEDSVKAVEVRLTEADLAELDRLVAGAPSVGPEAGPPSRTGDGGGHAA</sequence>
<feature type="region of interest" description="Disordered" evidence="2">
    <location>
        <begin position="312"/>
        <end position="333"/>
    </location>
</feature>
<dbReference type="InterPro" id="IPR023210">
    <property type="entry name" value="NADP_OxRdtase_dom"/>
</dbReference>
<gene>
    <name evidence="4" type="ORF">J2S55_002905</name>
</gene>
<dbReference type="Gene3D" id="3.20.20.100">
    <property type="entry name" value="NADP-dependent oxidoreductase domain"/>
    <property type="match status" value="1"/>
</dbReference>
<name>A0ABT9R329_9ACTN</name>
<dbReference type="RefSeq" id="WP_306860699.1">
    <property type="nucleotide sequence ID" value="NZ_JAUSRB010000002.1"/>
</dbReference>
<dbReference type="PANTHER" id="PTHR43364">
    <property type="entry name" value="NADH-SPECIFIC METHYLGLYOXAL REDUCTASE-RELATED"/>
    <property type="match status" value="1"/>
</dbReference>
<comment type="caution">
    <text evidence="4">The sequence shown here is derived from an EMBL/GenBank/DDBJ whole genome shotgun (WGS) entry which is preliminary data.</text>
</comment>
<dbReference type="CDD" id="cd19084">
    <property type="entry name" value="AKR_AKR11B1-like"/>
    <property type="match status" value="1"/>
</dbReference>
<reference evidence="4 5" key="1">
    <citation type="submission" date="2023-07" db="EMBL/GenBank/DDBJ databases">
        <title>Sequencing the genomes of 1000 actinobacteria strains.</title>
        <authorList>
            <person name="Klenk H.-P."/>
        </authorList>
    </citation>
    <scope>NUCLEOTIDE SEQUENCE [LARGE SCALE GENOMIC DNA]</scope>
    <source>
        <strain evidence="4 5">DSM 44109</strain>
    </source>
</reference>
<keyword evidence="1" id="KW-0560">Oxidoreductase</keyword>
<dbReference type="InterPro" id="IPR050523">
    <property type="entry name" value="AKR_Detox_Biosynth"/>
</dbReference>
<dbReference type="Proteomes" id="UP001230426">
    <property type="component" value="Unassembled WGS sequence"/>
</dbReference>
<evidence type="ECO:0000256" key="1">
    <source>
        <dbReference type="ARBA" id="ARBA00023002"/>
    </source>
</evidence>